<comment type="caution">
    <text evidence="1">The sequence shown here is derived from an EMBL/GenBank/DDBJ whole genome shotgun (WGS) entry which is preliminary data.</text>
</comment>
<reference evidence="1 2" key="1">
    <citation type="journal article" date="2016" name="Nat. Commun.">
        <title>Thousands of microbial genomes shed light on interconnected biogeochemical processes in an aquifer system.</title>
        <authorList>
            <person name="Anantharaman K."/>
            <person name="Brown C.T."/>
            <person name="Hug L.A."/>
            <person name="Sharon I."/>
            <person name="Castelle C.J."/>
            <person name="Probst A.J."/>
            <person name="Thomas B.C."/>
            <person name="Singh A."/>
            <person name="Wilkins M.J."/>
            <person name="Karaoz U."/>
            <person name="Brodie E.L."/>
            <person name="Williams K.H."/>
            <person name="Hubbard S.S."/>
            <person name="Banfield J.F."/>
        </authorList>
    </citation>
    <scope>NUCLEOTIDE SEQUENCE [LARGE SCALE GENOMIC DNA]</scope>
</reference>
<evidence type="ECO:0000313" key="2">
    <source>
        <dbReference type="Proteomes" id="UP000177555"/>
    </source>
</evidence>
<organism evidence="1 2">
    <name type="scientific">Candidatus Daviesbacteria bacterium RIFCSPHIGHO2_01_FULL_40_11</name>
    <dbReference type="NCBI Taxonomy" id="1797762"/>
    <lineage>
        <taxon>Bacteria</taxon>
        <taxon>Candidatus Daviesiibacteriota</taxon>
    </lineage>
</organism>
<dbReference type="SUPFAM" id="SSF55486">
    <property type="entry name" value="Metalloproteases ('zincins'), catalytic domain"/>
    <property type="match status" value="1"/>
</dbReference>
<proteinExistence type="predicted"/>
<dbReference type="Proteomes" id="UP000177555">
    <property type="component" value="Unassembled WGS sequence"/>
</dbReference>
<sequence length="258" mass="28702">MHKICSKLIPALFLIFAAIVFSVLLPVTASANHSWGGYHWARTSNPFNLKLGDNLSSVWDPILSTTSTDWSKSTVLDTTIVPGGTKARNCRATSGRVEVCNSKYGNNGWLGLAQIWVNSNLHIVQGVTKVNDTYFNTTAYNNTAWRNLVMCQEVGHTLGLDHQDENFNNANLGSCMDYTNNPGTNQHPNQHDYDELELIYAHLDSTTTLSQTLLNPGQGNFDNPTEWGRLVKKQGRVAVFERDFGLGNKLFTFVIYAD</sequence>
<dbReference type="GO" id="GO:0008237">
    <property type="term" value="F:metallopeptidase activity"/>
    <property type="evidence" value="ECO:0007669"/>
    <property type="project" value="InterPro"/>
</dbReference>
<protein>
    <recommendedName>
        <fullName evidence="3">Peptidase M10 metallopeptidase domain-containing protein</fullName>
    </recommendedName>
</protein>
<dbReference type="AlphaFoldDB" id="A0A1F5JHF9"/>
<evidence type="ECO:0008006" key="3">
    <source>
        <dbReference type="Google" id="ProtNLM"/>
    </source>
</evidence>
<gene>
    <name evidence="1" type="ORF">A2867_01610</name>
</gene>
<evidence type="ECO:0000313" key="1">
    <source>
        <dbReference type="EMBL" id="OGE28064.1"/>
    </source>
</evidence>
<dbReference type="EMBL" id="MFCP01000023">
    <property type="protein sequence ID" value="OGE28064.1"/>
    <property type="molecule type" value="Genomic_DNA"/>
</dbReference>
<dbReference type="InterPro" id="IPR024079">
    <property type="entry name" value="MetalloPept_cat_dom_sf"/>
</dbReference>
<name>A0A1F5JHF9_9BACT</name>
<dbReference type="Gene3D" id="3.40.390.10">
    <property type="entry name" value="Collagenase (Catalytic Domain)"/>
    <property type="match status" value="1"/>
</dbReference>
<accession>A0A1F5JHF9</accession>